<sequence>MNYSFLLWLSVTMSSAVTGSSMSRASTALETKAMQAPESPSLDALSVSSVAEMSRSQMALSPAISSVSWDDDGGDLAPFGSIRQKCCQAKRTITPVRITQSTNYASGNGTNGSSASRTQTGTSTGGAARAHFAVGALGLLAICIV</sequence>
<evidence type="ECO:0000313" key="3">
    <source>
        <dbReference type="EMBL" id="OBA21126.1"/>
    </source>
</evidence>
<evidence type="ECO:0000313" key="4">
    <source>
        <dbReference type="Proteomes" id="UP000092555"/>
    </source>
</evidence>
<evidence type="ECO:0000256" key="1">
    <source>
        <dbReference type="SAM" id="MobiDB-lite"/>
    </source>
</evidence>
<organism evidence="3 4">
    <name type="scientific">Metschnikowia bicuspidata var. bicuspidata NRRL YB-4993</name>
    <dbReference type="NCBI Taxonomy" id="869754"/>
    <lineage>
        <taxon>Eukaryota</taxon>
        <taxon>Fungi</taxon>
        <taxon>Dikarya</taxon>
        <taxon>Ascomycota</taxon>
        <taxon>Saccharomycotina</taxon>
        <taxon>Pichiomycetes</taxon>
        <taxon>Metschnikowiaceae</taxon>
        <taxon>Metschnikowia</taxon>
    </lineage>
</organism>
<dbReference type="EMBL" id="LXTC01000003">
    <property type="protein sequence ID" value="OBA21126.1"/>
    <property type="molecule type" value="Genomic_DNA"/>
</dbReference>
<comment type="caution">
    <text evidence="3">The sequence shown here is derived from an EMBL/GenBank/DDBJ whole genome shotgun (WGS) entry which is preliminary data.</text>
</comment>
<feature type="compositionally biased region" description="Low complexity" evidence="1">
    <location>
        <begin position="101"/>
        <end position="116"/>
    </location>
</feature>
<feature type="region of interest" description="Disordered" evidence="1">
    <location>
        <begin position="101"/>
        <end position="125"/>
    </location>
</feature>
<keyword evidence="2" id="KW-0732">Signal</keyword>
<evidence type="ECO:0000256" key="2">
    <source>
        <dbReference type="SAM" id="SignalP"/>
    </source>
</evidence>
<proteinExistence type="predicted"/>
<dbReference type="AlphaFoldDB" id="A0A1A0HAT5"/>
<gene>
    <name evidence="3" type="ORF">METBIDRAFT_11692</name>
</gene>
<reference evidence="3 4" key="1">
    <citation type="submission" date="2016-05" db="EMBL/GenBank/DDBJ databases">
        <title>Comparative genomics of biotechnologically important yeasts.</title>
        <authorList>
            <consortium name="DOE Joint Genome Institute"/>
            <person name="Riley R."/>
            <person name="Haridas S."/>
            <person name="Wolfe K.H."/>
            <person name="Lopes M.R."/>
            <person name="Hittinger C.T."/>
            <person name="Goker M."/>
            <person name="Salamov A."/>
            <person name="Wisecaver J."/>
            <person name="Long T.M."/>
            <person name="Aerts A.L."/>
            <person name="Barry K."/>
            <person name="Choi C."/>
            <person name="Clum A."/>
            <person name="Coughlan A.Y."/>
            <person name="Deshpande S."/>
            <person name="Douglass A.P."/>
            <person name="Hanson S.J."/>
            <person name="Klenk H.-P."/>
            <person name="LaButti K."/>
            <person name="Lapidus A."/>
            <person name="Lindquist E."/>
            <person name="Lipzen A."/>
            <person name="Meier-kolthoff J.P."/>
            <person name="Ohm R.A."/>
            <person name="Otillar R.P."/>
            <person name="Pangilinan J."/>
            <person name="Peng Y."/>
            <person name="Rokas A."/>
            <person name="Rosa C.A."/>
            <person name="Scheuner C."/>
            <person name="Sibirny A.A."/>
            <person name="Slot J.C."/>
            <person name="Stielow J.B."/>
            <person name="Sun H."/>
            <person name="Kurtzman C.P."/>
            <person name="Blackwell M."/>
            <person name="Grigoriev I.V."/>
            <person name="Jeffries T.W."/>
        </authorList>
    </citation>
    <scope>NUCLEOTIDE SEQUENCE [LARGE SCALE GENOMIC DNA]</scope>
    <source>
        <strain evidence="3 4">NRRL YB-4993</strain>
    </source>
</reference>
<dbReference type="RefSeq" id="XP_018711636.1">
    <property type="nucleotide sequence ID" value="XM_018854062.1"/>
</dbReference>
<dbReference type="GeneID" id="30027038"/>
<accession>A0A1A0HAT5</accession>
<keyword evidence="4" id="KW-1185">Reference proteome</keyword>
<feature type="signal peptide" evidence="2">
    <location>
        <begin position="1"/>
        <end position="19"/>
    </location>
</feature>
<dbReference type="Proteomes" id="UP000092555">
    <property type="component" value="Unassembled WGS sequence"/>
</dbReference>
<protein>
    <submittedName>
        <fullName evidence="3">Uncharacterized protein</fullName>
    </submittedName>
</protein>
<name>A0A1A0HAT5_9ASCO</name>
<feature type="chain" id="PRO_5008291721" evidence="2">
    <location>
        <begin position="20"/>
        <end position="145"/>
    </location>
</feature>